<sequence>MSFVVAQSHFIFGVRTGVRNNLCFFDEQTVVFPSGNSCVCFNTVQRWQRFISGSERSQGMRAMTISSNRRYLAVSDYGERATVTVFDLQHEQGRKRKILSAGDMSVQEFICIAFSPDSKYLIGLTEGPEWMLILWLWEKHKLLATLKTPNTNNPVTQVSFNPYNNTQLCVSGTGVFKLFRYSEGALKQSSVAKVESINFLCHTWMSEHRVIAGTDTGRLLVFESGDLRREISMTSVQGQSARQVEVKKIKDANVDEGPSVPSITAILSYSKGFACSRGPGTVFLFEQTDESGYRKTREIKIPLDAYCSGVTLAEYQQIDTICFSPAEETLAISTNRGQLYSVSLSSVDMNKEDKLHFELLSQSFHSSSITGLSICIRKPLVATCSLDRSVRIWNYETKVLELYKEFQEEAYSVALHPTGLFILVGFSDRLRLMNLLIDDIRTFKEFTVRSCRECAFSNGGHMFAAVNGNIIQIYSVTSFDNILNLKGHNGKVCQIEWSLDDSRVVSCGVDGAVYEWNTQSGKRESESVLKSCSYTGVAFSSDCKTILAVGTDLTLKEIQDCQVLREVPADETAHTALAVSHSGRVVFTGTSSGTVRAIKYPLPIQKEWITYQAHSGPVTKMVITYDDQFLLTVSEDGCLLIWKIIDKEGRGLKSNKHIVHTEEILITKSDLEEKTQHMLEMKMRLEELQMENEYQLRLKDMNYNEKLRELSDNFVQQIGTLKTSQQAMKTEMEKQECENQQNSAELIMKHSKELKDLELSYSQKLIVEHEKYQDLEQKHQRMLEDYEKQLKSAEDRKIQAVEELTKMYEAKLQEKTQLLAQFISLQKRIDDRSADINKLKQERQRLLGLIRSLESDIEDLKRQISGHEKTSQDKDHIILCLKRKNQELEKLKFVLEFQLNELKQKTEPLQHDISVKKERISQLEEELIQTDKSNAQLKLTVSELKLKLKTRDKEMCKESQKVKDLETHLQRLKSDLHNCVSFIQEPKTLKDNIQMIYTRYVQQTERVERTNADDTVQKAVRHQCDRQERTVNGLKMRLVKSAEEHEKVYAKIMKENMTLIAEINELRKELHLARTQAKDVKAQLALLKKPKKSQPILEEAAYQDPKQLGVS</sequence>
<dbReference type="PROSITE" id="PS50082">
    <property type="entry name" value="WD_REPEATS_2"/>
    <property type="match status" value="3"/>
</dbReference>
<dbReference type="PROSITE" id="PS50294">
    <property type="entry name" value="WD_REPEATS_REGION"/>
    <property type="match status" value="2"/>
</dbReference>
<dbReference type="InterPro" id="IPR015943">
    <property type="entry name" value="WD40/YVTN_repeat-like_dom_sf"/>
</dbReference>
<feature type="repeat" description="WD" evidence="3">
    <location>
        <begin position="362"/>
        <end position="397"/>
    </location>
</feature>
<evidence type="ECO:0000256" key="3">
    <source>
        <dbReference type="PROSITE-ProRule" id="PRU00221"/>
    </source>
</evidence>
<feature type="coiled-coil region" evidence="4">
    <location>
        <begin position="1049"/>
        <end position="1083"/>
    </location>
</feature>
<feature type="repeat" description="WD" evidence="3">
    <location>
        <begin position="485"/>
        <end position="526"/>
    </location>
</feature>
<feature type="coiled-coil region" evidence="4">
    <location>
        <begin position="769"/>
        <end position="940"/>
    </location>
</feature>
<evidence type="ECO:0000256" key="4">
    <source>
        <dbReference type="SAM" id="Coils"/>
    </source>
</evidence>
<dbReference type="InterPro" id="IPR036322">
    <property type="entry name" value="WD40_repeat_dom_sf"/>
</dbReference>
<evidence type="ECO:0000313" key="7">
    <source>
        <dbReference type="Proteomes" id="UP000005207"/>
    </source>
</evidence>
<dbReference type="InterPro" id="IPR055442">
    <property type="entry name" value="Beta-prop_EML-like_2nd"/>
</dbReference>
<dbReference type="InterPro" id="IPR052993">
    <property type="entry name" value="CFA-57"/>
</dbReference>
<reference evidence="6" key="3">
    <citation type="submission" date="2025-09" db="UniProtKB">
        <authorList>
            <consortium name="Ensembl"/>
        </authorList>
    </citation>
    <scope>IDENTIFICATION</scope>
</reference>
<keyword evidence="7" id="KW-1185">Reference proteome</keyword>
<evidence type="ECO:0000313" key="6">
    <source>
        <dbReference type="Ensembl" id="ENSONIP00000041840.1"/>
    </source>
</evidence>
<reference evidence="6" key="2">
    <citation type="submission" date="2025-08" db="UniProtKB">
        <authorList>
            <consortium name="Ensembl"/>
        </authorList>
    </citation>
    <scope>IDENTIFICATION</scope>
</reference>
<proteinExistence type="predicted"/>
<dbReference type="AlphaFoldDB" id="A0A669C4R8"/>
<dbReference type="FunFam" id="2.130.10.10:FF:000271">
    <property type="entry name" value="cilia- and flagella-associated protein 57"/>
    <property type="match status" value="1"/>
</dbReference>
<dbReference type="SMART" id="SM00320">
    <property type="entry name" value="WD40"/>
    <property type="match status" value="7"/>
</dbReference>
<dbReference type="GeneTree" id="ENSGT00620000088018"/>
<keyword evidence="1 3" id="KW-0853">WD repeat</keyword>
<dbReference type="Pfam" id="PF23414">
    <property type="entry name" value="Beta-prop_EML_2"/>
    <property type="match status" value="1"/>
</dbReference>
<protein>
    <submittedName>
        <fullName evidence="6">Cilia and flagella associated protein 57</fullName>
    </submittedName>
</protein>
<keyword evidence="2" id="KW-0677">Repeat</keyword>
<dbReference type="Proteomes" id="UP000005207">
    <property type="component" value="Linkage group LG5"/>
</dbReference>
<dbReference type="PANTHER" id="PTHR32215">
    <property type="entry name" value="CILIA- AND FLAGELLA-ASSOCIATED PROTEIN 57"/>
    <property type="match status" value="1"/>
</dbReference>
<evidence type="ECO:0000256" key="2">
    <source>
        <dbReference type="ARBA" id="ARBA00022737"/>
    </source>
</evidence>
<reference evidence="7" key="1">
    <citation type="submission" date="2012-01" db="EMBL/GenBank/DDBJ databases">
        <title>The Genome Sequence of Oreochromis niloticus (Nile Tilapia).</title>
        <authorList>
            <consortium name="Broad Institute Genome Assembly Team"/>
            <consortium name="Broad Institute Sequencing Platform"/>
            <person name="Di Palma F."/>
            <person name="Johnson J."/>
            <person name="Lander E.S."/>
            <person name="Lindblad-Toh K."/>
        </authorList>
    </citation>
    <scope>NUCLEOTIDE SEQUENCE [LARGE SCALE GENOMIC DNA]</scope>
</reference>
<evidence type="ECO:0000256" key="1">
    <source>
        <dbReference type="ARBA" id="ARBA00022574"/>
    </source>
</evidence>
<dbReference type="PANTHER" id="PTHR32215:SF0">
    <property type="entry name" value="CILIA- AND FLAGELLA-ASSOCIATED PROTEIN 57"/>
    <property type="match status" value="1"/>
</dbReference>
<evidence type="ECO:0000259" key="5">
    <source>
        <dbReference type="Pfam" id="PF23414"/>
    </source>
</evidence>
<dbReference type="Ensembl" id="ENSONIT00000051814.1">
    <property type="protein sequence ID" value="ENSONIP00000041840.1"/>
    <property type="gene ID" value="ENSONIG00000003381.2"/>
</dbReference>
<accession>A0A669C4R8</accession>
<dbReference type="SUPFAM" id="SSF50978">
    <property type="entry name" value="WD40 repeat-like"/>
    <property type="match status" value="2"/>
</dbReference>
<gene>
    <name evidence="6" type="primary">CFAP57</name>
    <name evidence="6" type="synonym">cfap57</name>
</gene>
<organism evidence="6 7">
    <name type="scientific">Oreochromis niloticus</name>
    <name type="common">Nile tilapia</name>
    <name type="synonym">Tilapia nilotica</name>
    <dbReference type="NCBI Taxonomy" id="8128"/>
    <lineage>
        <taxon>Eukaryota</taxon>
        <taxon>Metazoa</taxon>
        <taxon>Chordata</taxon>
        <taxon>Craniata</taxon>
        <taxon>Vertebrata</taxon>
        <taxon>Euteleostomi</taxon>
        <taxon>Actinopterygii</taxon>
        <taxon>Neopterygii</taxon>
        <taxon>Teleostei</taxon>
        <taxon>Neoteleostei</taxon>
        <taxon>Acanthomorphata</taxon>
        <taxon>Ovalentaria</taxon>
        <taxon>Cichlomorphae</taxon>
        <taxon>Cichliformes</taxon>
        <taxon>Cichlidae</taxon>
        <taxon>African cichlids</taxon>
        <taxon>Pseudocrenilabrinae</taxon>
        <taxon>Oreochromini</taxon>
        <taxon>Oreochromis</taxon>
    </lineage>
</organism>
<name>A0A669C4R8_ORENI</name>
<dbReference type="Gene3D" id="2.130.10.10">
    <property type="entry name" value="YVTN repeat-like/Quinoprotein amine dehydrogenase"/>
    <property type="match status" value="2"/>
</dbReference>
<feature type="repeat" description="WD" evidence="3">
    <location>
        <begin position="611"/>
        <end position="644"/>
    </location>
</feature>
<feature type="domain" description="EML-like second beta-propeller" evidence="5">
    <location>
        <begin position="370"/>
        <end position="644"/>
    </location>
</feature>
<dbReference type="InterPro" id="IPR001680">
    <property type="entry name" value="WD40_rpt"/>
</dbReference>
<keyword evidence="4" id="KW-0175">Coiled coil</keyword>